<dbReference type="GO" id="GO:0003700">
    <property type="term" value="F:DNA-binding transcription factor activity"/>
    <property type="evidence" value="ECO:0007669"/>
    <property type="project" value="InterPro"/>
</dbReference>
<dbReference type="PANTHER" id="PTHR30346:SF28">
    <property type="entry name" value="HTH-TYPE TRANSCRIPTIONAL REGULATOR CYNR"/>
    <property type="match status" value="1"/>
</dbReference>
<keyword evidence="2" id="KW-0805">Transcription regulation</keyword>
<keyword evidence="3" id="KW-0238">DNA-binding</keyword>
<dbReference type="RefSeq" id="WP_285150500.1">
    <property type="nucleotide sequence ID" value="NZ_JASSOM010000002.1"/>
</dbReference>
<evidence type="ECO:0000313" key="6">
    <source>
        <dbReference type="EMBL" id="MDK9361734.1"/>
    </source>
</evidence>
<evidence type="ECO:0000313" key="7">
    <source>
        <dbReference type="Proteomes" id="UP001223214"/>
    </source>
</evidence>
<name>A0AAP4CYI7_9ENTR</name>
<keyword evidence="7" id="KW-1185">Reference proteome</keyword>
<dbReference type="GO" id="GO:0032993">
    <property type="term" value="C:protein-DNA complex"/>
    <property type="evidence" value="ECO:0007669"/>
    <property type="project" value="TreeGrafter"/>
</dbReference>
<dbReference type="PROSITE" id="PS50931">
    <property type="entry name" value="HTH_LYSR"/>
    <property type="match status" value="1"/>
</dbReference>
<gene>
    <name evidence="6" type="ORF">QQF32_00655</name>
</gene>
<sequence>MDLRQLRYFLAVAEEKHFGRAAQTLNIVQPALSMQIRALEEELGGALFLRTSRSVELTEAGKLLETEARRTLEQAEFARRSVERSLRGETGTVRIGFAGNAIFSGKLMRDLRLFRQHYPDVEMILQEVPAQQQVEAILAGQLDIGYTPDHSKTLTGGIQVQRIGDWKILVALSDEHPLAEHPQLTVEMLSGEPLILYDAHDTHEKLYLMLSQKLKHDLRIAHRSDSSLSVLAHAAAGLGLALVPEPLQQVNIPGLVYRSLNDSEMTANLLMISRDGETKGAIKAFLLLASQDASLMTKV</sequence>
<feature type="domain" description="HTH lysR-type" evidence="5">
    <location>
        <begin position="1"/>
        <end position="58"/>
    </location>
</feature>
<dbReference type="EMBL" id="JASSOM010000002">
    <property type="protein sequence ID" value="MDK9361734.1"/>
    <property type="molecule type" value="Genomic_DNA"/>
</dbReference>
<dbReference type="InterPro" id="IPR000847">
    <property type="entry name" value="LysR_HTH_N"/>
</dbReference>
<accession>A0AAP4CYI7</accession>
<dbReference type="SUPFAM" id="SSF53850">
    <property type="entry name" value="Periplasmic binding protein-like II"/>
    <property type="match status" value="1"/>
</dbReference>
<comment type="similarity">
    <text evidence="1">Belongs to the LysR transcriptional regulatory family.</text>
</comment>
<dbReference type="AlphaFoldDB" id="A0AAP4CYI7"/>
<dbReference type="InterPro" id="IPR005119">
    <property type="entry name" value="LysR_subst-bd"/>
</dbReference>
<dbReference type="Proteomes" id="UP001223214">
    <property type="component" value="Unassembled WGS sequence"/>
</dbReference>
<dbReference type="InterPro" id="IPR036388">
    <property type="entry name" value="WH-like_DNA-bd_sf"/>
</dbReference>
<dbReference type="Pfam" id="PF00126">
    <property type="entry name" value="HTH_1"/>
    <property type="match status" value="1"/>
</dbReference>
<evidence type="ECO:0000256" key="3">
    <source>
        <dbReference type="ARBA" id="ARBA00023125"/>
    </source>
</evidence>
<comment type="caution">
    <text evidence="6">The sequence shown here is derived from an EMBL/GenBank/DDBJ whole genome shotgun (WGS) entry which is preliminary data.</text>
</comment>
<dbReference type="FunFam" id="1.10.10.10:FF:000001">
    <property type="entry name" value="LysR family transcriptional regulator"/>
    <property type="match status" value="1"/>
</dbReference>
<evidence type="ECO:0000256" key="2">
    <source>
        <dbReference type="ARBA" id="ARBA00023015"/>
    </source>
</evidence>
<evidence type="ECO:0000256" key="4">
    <source>
        <dbReference type="ARBA" id="ARBA00023163"/>
    </source>
</evidence>
<protein>
    <submittedName>
        <fullName evidence="6">LysR substrate-binding domain-containing protein</fullName>
    </submittedName>
</protein>
<dbReference type="InterPro" id="IPR036390">
    <property type="entry name" value="WH_DNA-bd_sf"/>
</dbReference>
<dbReference type="Gene3D" id="1.10.10.10">
    <property type="entry name" value="Winged helix-like DNA-binding domain superfamily/Winged helix DNA-binding domain"/>
    <property type="match status" value="1"/>
</dbReference>
<dbReference type="PRINTS" id="PR00039">
    <property type="entry name" value="HTHLYSR"/>
</dbReference>
<organism evidence="6 7">
    <name type="scientific">Lelliottia wanjuensis</name>
    <dbReference type="NCBI Taxonomy" id="3050585"/>
    <lineage>
        <taxon>Bacteria</taxon>
        <taxon>Pseudomonadati</taxon>
        <taxon>Pseudomonadota</taxon>
        <taxon>Gammaproteobacteria</taxon>
        <taxon>Enterobacterales</taxon>
        <taxon>Enterobacteriaceae</taxon>
        <taxon>Lelliottia</taxon>
    </lineage>
</organism>
<evidence type="ECO:0000256" key="1">
    <source>
        <dbReference type="ARBA" id="ARBA00009437"/>
    </source>
</evidence>
<dbReference type="Pfam" id="PF03466">
    <property type="entry name" value="LysR_substrate"/>
    <property type="match status" value="1"/>
</dbReference>
<evidence type="ECO:0000259" key="5">
    <source>
        <dbReference type="PROSITE" id="PS50931"/>
    </source>
</evidence>
<reference evidence="6 7" key="1">
    <citation type="submission" date="2023-06" db="EMBL/GenBank/DDBJ databases">
        <title>Identification and characterization of antibiotic-resistant Gram-negative bacteria.</title>
        <authorList>
            <person name="Cho G.-S."/>
            <person name="Lee J."/>
            <person name="Tai E."/>
            <person name="Jeong S."/>
            <person name="Kim I."/>
            <person name="Kim B.-E."/>
            <person name="Jeong M.-I."/>
            <person name="Oh K.-K."/>
            <person name="Franz C.M.A.P."/>
        </authorList>
    </citation>
    <scope>NUCLEOTIDE SEQUENCE [LARGE SCALE GENOMIC DNA]</scope>
    <source>
        <strain evidence="6 7">V106_12</strain>
    </source>
</reference>
<dbReference type="PANTHER" id="PTHR30346">
    <property type="entry name" value="TRANSCRIPTIONAL DUAL REGULATOR HCAR-RELATED"/>
    <property type="match status" value="1"/>
</dbReference>
<proteinExistence type="inferred from homology"/>
<dbReference type="Gene3D" id="3.40.190.10">
    <property type="entry name" value="Periplasmic binding protein-like II"/>
    <property type="match status" value="2"/>
</dbReference>
<dbReference type="CDD" id="cd08414">
    <property type="entry name" value="PBP2_LTTR_aromatics_like"/>
    <property type="match status" value="1"/>
</dbReference>
<dbReference type="SUPFAM" id="SSF46785">
    <property type="entry name" value="Winged helix' DNA-binding domain"/>
    <property type="match status" value="1"/>
</dbReference>
<keyword evidence="4" id="KW-0804">Transcription</keyword>
<dbReference type="GO" id="GO:0003677">
    <property type="term" value="F:DNA binding"/>
    <property type="evidence" value="ECO:0007669"/>
    <property type="project" value="UniProtKB-KW"/>
</dbReference>